<dbReference type="Proteomes" id="UP000463983">
    <property type="component" value="Chromosome"/>
</dbReference>
<gene>
    <name evidence="1" type="ORF">MICH65_0713</name>
</gene>
<dbReference type="KEGG" id="caqa:MICH65_0713"/>
<keyword evidence="2" id="KW-1185">Reference proteome</keyword>
<dbReference type="EMBL" id="CP047901">
    <property type="protein sequence ID" value="QHO63694.1"/>
    <property type="molecule type" value="Genomic_DNA"/>
</dbReference>
<organism evidence="1 2">
    <name type="scientific">Candidatus Chazhemtobacterium aquaticus</name>
    <dbReference type="NCBI Taxonomy" id="2715735"/>
    <lineage>
        <taxon>Bacteria</taxon>
        <taxon>Candidatus Chazhemtobacteraceae</taxon>
        <taxon>Candidatus Chazhemtobacterium</taxon>
    </lineage>
</organism>
<evidence type="ECO:0008006" key="3">
    <source>
        <dbReference type="Google" id="ProtNLM"/>
    </source>
</evidence>
<protein>
    <recommendedName>
        <fullName evidence="3">DUF5666 domain-containing protein</fullName>
    </recommendedName>
</protein>
<accession>A0A857N6Q4</accession>
<evidence type="ECO:0000313" key="2">
    <source>
        <dbReference type="Proteomes" id="UP000463983"/>
    </source>
</evidence>
<name>A0A857N6Q4_9BACT</name>
<evidence type="ECO:0000313" key="1">
    <source>
        <dbReference type="EMBL" id="QHO63694.1"/>
    </source>
</evidence>
<sequence length="283" mass="30992">MNHNPIKTLTILLLLIITLALLPLNLTLAQEDEATSSSTKEEIEKSLQDRIKKALDENLDTAQEVVEQSQLKAVVGVIDSLTQSQITVRVNPDTTAEYLHQVSFTSETQLTKSGKSIDSDDLEINSYIIAIGQPSSSTLLQADRIILDTYTKPSIYVQVAYATITDIDLDNDTITLLNSHPELEEPLDITSKTNILLNGQAQEISDLQPNQRTTVIFTVNESRDTVTLNTLIVFPLDPNNPTQTPTEEQASTCGDGICQNVACFGMDCPDPETPETCPADCAE</sequence>
<proteinExistence type="predicted"/>
<dbReference type="AlphaFoldDB" id="A0A857N6Q4"/>
<reference evidence="2" key="1">
    <citation type="journal article" date="2020" name="Microorganisms">
        <title>Complete Genome of a Member of a New Bacterial Lineage in the Microgenomates Group Reveals an Unusual Nucleotide Composition Disparity Between Two Strands of DNA and Limited Metabolic Potential.</title>
        <authorList>
            <person name="Kadnikov V.V."/>
            <person name="Mardanov A.V."/>
            <person name="Beletsky A.V."/>
            <person name="Karnachuk O.V."/>
            <person name="Ravin N.V."/>
        </authorList>
    </citation>
    <scope>NUCLEOTIDE SEQUENCE [LARGE SCALE GENOMIC DNA]</scope>
</reference>